<evidence type="ECO:0000256" key="2">
    <source>
        <dbReference type="SAM" id="Phobius"/>
    </source>
</evidence>
<dbReference type="PROSITE" id="PS50011">
    <property type="entry name" value="PROTEIN_KINASE_DOM"/>
    <property type="match status" value="1"/>
</dbReference>
<keyword evidence="3" id="KW-0732">Signal</keyword>
<keyword evidence="1" id="KW-0245">EGF-like domain</keyword>
<dbReference type="OrthoDB" id="6043889at2759"/>
<feature type="chain" id="PRO_5032631203" description="Protein kinase domain-containing protein" evidence="3">
    <location>
        <begin position="27"/>
        <end position="844"/>
    </location>
</feature>
<keyword evidence="2" id="KW-0812">Transmembrane</keyword>
<feature type="transmembrane region" description="Helical" evidence="2">
    <location>
        <begin position="457"/>
        <end position="482"/>
    </location>
</feature>
<dbReference type="InterPro" id="IPR011009">
    <property type="entry name" value="Kinase-like_dom_sf"/>
</dbReference>
<keyword evidence="2" id="KW-1133">Transmembrane helix</keyword>
<dbReference type="GO" id="GO:0005524">
    <property type="term" value="F:ATP binding"/>
    <property type="evidence" value="ECO:0007669"/>
    <property type="project" value="InterPro"/>
</dbReference>
<dbReference type="PRINTS" id="PR00109">
    <property type="entry name" value="TYRKINASE"/>
</dbReference>
<sequence>MAAMRDAATRQLVLALIMVLAAVALSDCPIGTYGPPECLQDCPLGCDQGKCNETTGDCTEGCLPGYMGTRCEKKCPNNKYGRGCTKTCSPMCLQGNCFGNNGTCEFGCAPGFRGRKCNEECDFTSFGDKCSKKCHCKDKSERCDKVTGKCKSGCKAGWLGKNCQKACDDYKFGYKCTKSCRCRDKKEACDKETGRCRSGCETGWSGEDCYRDCSRLSLYGNNCKKRCSHFCKNQKCDRVTGECLQGCTMGHQGTHCEEECPAGRYGEDCNNTCSPNCIDGVCEWYNGYCKNGCKPGWEMGRCDKVCNDFTFGYECLGTCKCNDDLEICNKSTGECLSGCLPGWKGKNCSLNCDYGTYGPNCSIYCGFCKNGATCDPVTGYCPQNICEFGWTGELCTEECESGFFGYNCSEYCGFCSNNKTCDPYNGTCPEGCLDGYTGPICQRRVLADTYRNLMKNLAIALGVFTGLFAFTCIILMAVMLLVSKKKKDKKVITREEEIPESTDDRTDYPHVYPACPVRVTRHSCTGQGQELISPQSKHQLITIGNLVVGITDRKLTTGYFGDIWKARSLSSWDNTTEVALLIVRDGLSDDERGDLKEAKAMAEALGQHPNILSFITDAITEDRHYIALDYAESGDLRSYLLKMRKGSDKEPNVLVFFQVKLLYIAAEVACGLLYLSNHQTIHGNLCAQNIYLDEILRAKIGGFGLTKPAVVKDEYKWQAIETLKTGWSSTMSDLWAYGVLLWEIITVGGVPYGEIGRQELLEFLMSEKRLEIPTHCNPELETLIKNCWKENERERTQSDVMHERLLEMAREGESNGSSKPVKQRWTKIIYNHKYLWNASRQGNA</sequence>
<evidence type="ECO:0000313" key="6">
    <source>
        <dbReference type="Proteomes" id="UP000597762"/>
    </source>
</evidence>
<dbReference type="EMBL" id="CAHIKZ030000848">
    <property type="protein sequence ID" value="CAE1241735.1"/>
    <property type="molecule type" value="Genomic_DNA"/>
</dbReference>
<organism evidence="5 6">
    <name type="scientific">Acanthosepion pharaonis</name>
    <name type="common">Pharaoh cuttlefish</name>
    <name type="synonym">Sepia pharaonis</name>
    <dbReference type="NCBI Taxonomy" id="158019"/>
    <lineage>
        <taxon>Eukaryota</taxon>
        <taxon>Metazoa</taxon>
        <taxon>Spiralia</taxon>
        <taxon>Lophotrochozoa</taxon>
        <taxon>Mollusca</taxon>
        <taxon>Cephalopoda</taxon>
        <taxon>Coleoidea</taxon>
        <taxon>Decapodiformes</taxon>
        <taxon>Sepiida</taxon>
        <taxon>Sepiina</taxon>
        <taxon>Sepiidae</taxon>
        <taxon>Acanthosepion</taxon>
    </lineage>
</organism>
<dbReference type="Gene3D" id="2.170.300.10">
    <property type="entry name" value="Tie2 ligand-binding domain superfamily"/>
    <property type="match status" value="3"/>
</dbReference>
<evidence type="ECO:0000256" key="1">
    <source>
        <dbReference type="ARBA" id="ARBA00022536"/>
    </source>
</evidence>
<accession>A0A812BM09</accession>
<dbReference type="InterPro" id="IPR001245">
    <property type="entry name" value="Ser-Thr/Tyr_kinase_cat_dom"/>
</dbReference>
<protein>
    <recommendedName>
        <fullName evidence="4">Protein kinase domain-containing protein</fullName>
    </recommendedName>
</protein>
<proteinExistence type="predicted"/>
<gene>
    <name evidence="5" type="ORF">SPHA_22975</name>
</gene>
<dbReference type="Proteomes" id="UP000597762">
    <property type="component" value="Unassembled WGS sequence"/>
</dbReference>
<dbReference type="Pfam" id="PF07714">
    <property type="entry name" value="PK_Tyr_Ser-Thr"/>
    <property type="match status" value="1"/>
</dbReference>
<evidence type="ECO:0000256" key="3">
    <source>
        <dbReference type="SAM" id="SignalP"/>
    </source>
</evidence>
<evidence type="ECO:0000259" key="4">
    <source>
        <dbReference type="PROSITE" id="PS50011"/>
    </source>
</evidence>
<dbReference type="SMART" id="SM00181">
    <property type="entry name" value="EGF"/>
    <property type="match status" value="8"/>
</dbReference>
<feature type="transmembrane region" description="Helical" evidence="2">
    <location>
        <begin position="734"/>
        <end position="755"/>
    </location>
</feature>
<keyword evidence="2" id="KW-0472">Membrane</keyword>
<dbReference type="GO" id="GO:0005044">
    <property type="term" value="F:scavenger receptor activity"/>
    <property type="evidence" value="ECO:0007669"/>
    <property type="project" value="InterPro"/>
</dbReference>
<dbReference type="PANTHER" id="PTHR24043:SF8">
    <property type="entry name" value="EGF-LIKE DOMAIN-CONTAINING PROTEIN"/>
    <property type="match status" value="1"/>
</dbReference>
<dbReference type="AlphaFoldDB" id="A0A812BM09"/>
<evidence type="ECO:0000313" key="5">
    <source>
        <dbReference type="EMBL" id="CAE1241735.1"/>
    </source>
</evidence>
<keyword evidence="6" id="KW-1185">Reference proteome</keyword>
<dbReference type="InterPro" id="IPR000719">
    <property type="entry name" value="Prot_kinase_dom"/>
</dbReference>
<dbReference type="PANTHER" id="PTHR24043">
    <property type="entry name" value="SCAVENGER RECEPTOR CLASS F"/>
    <property type="match status" value="1"/>
</dbReference>
<dbReference type="InterPro" id="IPR000742">
    <property type="entry name" value="EGF"/>
</dbReference>
<reference evidence="5" key="1">
    <citation type="submission" date="2021-01" db="EMBL/GenBank/DDBJ databases">
        <authorList>
            <person name="Li R."/>
            <person name="Bekaert M."/>
        </authorList>
    </citation>
    <scope>NUCLEOTIDE SEQUENCE</scope>
    <source>
        <strain evidence="5">Farmed</strain>
    </source>
</reference>
<dbReference type="SUPFAM" id="SSF56112">
    <property type="entry name" value="Protein kinase-like (PK-like)"/>
    <property type="match status" value="1"/>
</dbReference>
<dbReference type="Gene3D" id="1.10.510.10">
    <property type="entry name" value="Transferase(Phosphotransferase) domain 1"/>
    <property type="match status" value="1"/>
</dbReference>
<dbReference type="InterPro" id="IPR042635">
    <property type="entry name" value="MEGF10/SREC1/2-like"/>
</dbReference>
<feature type="domain" description="Protein kinase" evidence="4">
    <location>
        <begin position="549"/>
        <end position="805"/>
    </location>
</feature>
<feature type="transmembrane region" description="Helical" evidence="2">
    <location>
        <begin position="653"/>
        <end position="675"/>
    </location>
</feature>
<feature type="signal peptide" evidence="3">
    <location>
        <begin position="1"/>
        <end position="26"/>
    </location>
</feature>
<dbReference type="GO" id="GO:0004672">
    <property type="term" value="F:protein kinase activity"/>
    <property type="evidence" value="ECO:0007669"/>
    <property type="project" value="InterPro"/>
</dbReference>
<comment type="caution">
    <text evidence="5">The sequence shown here is derived from an EMBL/GenBank/DDBJ whole genome shotgun (WGS) entry which is preliminary data.</text>
</comment>
<name>A0A812BM09_ACAPH</name>